<proteinExistence type="predicted"/>
<dbReference type="RefSeq" id="WP_268061294.1">
    <property type="nucleotide sequence ID" value="NZ_JAPQFJ010000008.1"/>
</dbReference>
<dbReference type="Proteomes" id="UP001144612">
    <property type="component" value="Unassembled WGS sequence"/>
</dbReference>
<keyword evidence="2" id="KW-1185">Reference proteome</keyword>
<evidence type="ECO:0000313" key="2">
    <source>
        <dbReference type="Proteomes" id="UP001144612"/>
    </source>
</evidence>
<comment type="caution">
    <text evidence="1">The sequence shown here is derived from an EMBL/GenBank/DDBJ whole genome shotgun (WGS) entry which is preliminary data.</text>
</comment>
<protein>
    <submittedName>
        <fullName evidence="1">Uncharacterized protein</fullName>
    </submittedName>
</protein>
<accession>A0ABT4DCC6</accession>
<reference evidence="1" key="1">
    <citation type="submission" date="2022-12" db="EMBL/GenBank/DDBJ databases">
        <title>Clostridium sp. nov., isolated from industrial wastewater.</title>
        <authorList>
            <person name="Jiayan W."/>
        </authorList>
    </citation>
    <scope>NUCLEOTIDE SEQUENCE</scope>
    <source>
        <strain evidence="1">ZC22-4</strain>
    </source>
</reference>
<dbReference type="EMBL" id="JAPQFJ010000008">
    <property type="protein sequence ID" value="MCY6958881.1"/>
    <property type="molecule type" value="Genomic_DNA"/>
</dbReference>
<sequence length="220" mass="24229">MNVGDLIPIGRSGNAKTNEVLQDKTFSSNDGTDLVGTMPNMGSKIITPTTYTQTFRNGYYDLIKVNGDSNLKPENIRNGTSVFGVQGNAIVLNKGVNTATILDDNTIKTISSNYETFYKLKVSVDGTFNILLKVDMTTNTANERALSLILFKNNNAVVAVSYPVTTSNGVIYTFDRDITLNKNDIISIQMKKFLGYSTERIKAISFTLNLKEVELLEVIT</sequence>
<name>A0ABT4DCC6_9CLOT</name>
<organism evidence="1 2">
    <name type="scientific">Clostridium brassicae</name>
    <dbReference type="NCBI Taxonomy" id="2999072"/>
    <lineage>
        <taxon>Bacteria</taxon>
        <taxon>Bacillati</taxon>
        <taxon>Bacillota</taxon>
        <taxon>Clostridia</taxon>
        <taxon>Eubacteriales</taxon>
        <taxon>Clostridiaceae</taxon>
        <taxon>Clostridium</taxon>
    </lineage>
</organism>
<evidence type="ECO:0000313" key="1">
    <source>
        <dbReference type="EMBL" id="MCY6958881.1"/>
    </source>
</evidence>
<gene>
    <name evidence="1" type="ORF">OW729_09725</name>
</gene>